<proteinExistence type="predicted"/>
<evidence type="ECO:0000313" key="2">
    <source>
        <dbReference type="Proteomes" id="UP001165960"/>
    </source>
</evidence>
<name>A0ACC2RNZ8_9FUNG</name>
<accession>A0ACC2RNZ8</accession>
<gene>
    <name evidence="1" type="ORF">DSO57_1001543</name>
</gene>
<dbReference type="EMBL" id="QTSX02007103">
    <property type="protein sequence ID" value="KAJ9051785.1"/>
    <property type="molecule type" value="Genomic_DNA"/>
</dbReference>
<sequence length="152" mass="17120">MLRSTYPRYVCPKIQHTSISLEDPTKIICTHIRHSFNYNPSTLPDEITLSMLSSNDITLFSIQPALIDGMSIQNNSAMHPKKCCNGIESSTCLLFLDALSRAKIMAQPDRSTATRQRNCRELDAGMDPSSKWPVPKQRAQAMMRSATNLEKF</sequence>
<organism evidence="1 2">
    <name type="scientific">Entomophthora muscae</name>
    <dbReference type="NCBI Taxonomy" id="34485"/>
    <lineage>
        <taxon>Eukaryota</taxon>
        <taxon>Fungi</taxon>
        <taxon>Fungi incertae sedis</taxon>
        <taxon>Zoopagomycota</taxon>
        <taxon>Entomophthoromycotina</taxon>
        <taxon>Entomophthoromycetes</taxon>
        <taxon>Entomophthorales</taxon>
        <taxon>Entomophthoraceae</taxon>
        <taxon>Entomophthora</taxon>
    </lineage>
</organism>
<dbReference type="Proteomes" id="UP001165960">
    <property type="component" value="Unassembled WGS sequence"/>
</dbReference>
<reference evidence="1" key="1">
    <citation type="submission" date="2022-04" db="EMBL/GenBank/DDBJ databases">
        <title>Genome of the entomopathogenic fungus Entomophthora muscae.</title>
        <authorList>
            <person name="Elya C."/>
            <person name="Lovett B.R."/>
            <person name="Lee E."/>
            <person name="Macias A.M."/>
            <person name="Hajek A.E."/>
            <person name="De Bivort B.L."/>
            <person name="Kasson M.T."/>
            <person name="De Fine Licht H.H."/>
            <person name="Stajich J.E."/>
        </authorList>
    </citation>
    <scope>NUCLEOTIDE SEQUENCE</scope>
    <source>
        <strain evidence="1">Berkeley</strain>
    </source>
</reference>
<comment type="caution">
    <text evidence="1">The sequence shown here is derived from an EMBL/GenBank/DDBJ whole genome shotgun (WGS) entry which is preliminary data.</text>
</comment>
<keyword evidence="2" id="KW-1185">Reference proteome</keyword>
<protein>
    <submittedName>
        <fullName evidence="1">Uncharacterized protein</fullName>
    </submittedName>
</protein>
<evidence type="ECO:0000313" key="1">
    <source>
        <dbReference type="EMBL" id="KAJ9051785.1"/>
    </source>
</evidence>